<keyword evidence="1" id="KW-1133">Transmembrane helix</keyword>
<protein>
    <submittedName>
        <fullName evidence="2">Uncharacterized protein</fullName>
    </submittedName>
</protein>
<dbReference type="RefSeq" id="WP_259313647.1">
    <property type="nucleotide sequence ID" value="NZ_CP087164.1"/>
</dbReference>
<reference evidence="2" key="1">
    <citation type="journal article" date="2022" name="Int. J. Syst. Evol. Microbiol.">
        <title>Pseudomonas aegrilactucae sp. nov. and Pseudomonas morbosilactucae sp. nov., pathogens causing bacterial rot of lettuce in Japan.</title>
        <authorList>
            <person name="Sawada H."/>
            <person name="Fujikawa T."/>
            <person name="Satou M."/>
        </authorList>
    </citation>
    <scope>NUCLEOTIDE SEQUENCE</scope>
    <source>
        <strain evidence="2">0166_1</strain>
    </source>
</reference>
<dbReference type="EMBL" id="CP087164">
    <property type="protein sequence ID" value="UGS33959.1"/>
    <property type="molecule type" value="Genomic_DNA"/>
</dbReference>
<accession>A0A9E7BYX5</accession>
<dbReference type="Proteomes" id="UP001162834">
    <property type="component" value="Chromosome"/>
</dbReference>
<keyword evidence="3" id="KW-1185">Reference proteome</keyword>
<feature type="transmembrane region" description="Helical" evidence="1">
    <location>
        <begin position="71"/>
        <end position="92"/>
    </location>
</feature>
<feature type="transmembrane region" description="Helical" evidence="1">
    <location>
        <begin position="204"/>
        <end position="224"/>
    </location>
</feature>
<dbReference type="AlphaFoldDB" id="A0A9E7BYX5"/>
<feature type="transmembrane region" description="Helical" evidence="1">
    <location>
        <begin position="178"/>
        <end position="198"/>
    </location>
</feature>
<name>A0A9E7BYX5_9ACTN</name>
<evidence type="ECO:0000256" key="1">
    <source>
        <dbReference type="SAM" id="Phobius"/>
    </source>
</evidence>
<evidence type="ECO:0000313" key="3">
    <source>
        <dbReference type="Proteomes" id="UP001162834"/>
    </source>
</evidence>
<feature type="transmembrane region" description="Helical" evidence="1">
    <location>
        <begin position="231"/>
        <end position="250"/>
    </location>
</feature>
<keyword evidence="1" id="KW-0812">Transmembrane</keyword>
<proteinExistence type="predicted"/>
<keyword evidence="1" id="KW-0472">Membrane</keyword>
<feature type="transmembrane region" description="Helical" evidence="1">
    <location>
        <begin position="104"/>
        <end position="125"/>
    </location>
</feature>
<gene>
    <name evidence="2" type="ORF">DSM104329_00326</name>
</gene>
<evidence type="ECO:0000313" key="2">
    <source>
        <dbReference type="EMBL" id="UGS33959.1"/>
    </source>
</evidence>
<feature type="transmembrane region" description="Helical" evidence="1">
    <location>
        <begin position="145"/>
        <end position="171"/>
    </location>
</feature>
<organism evidence="2 3">
    <name type="scientific">Capillimicrobium parvum</name>
    <dbReference type="NCBI Taxonomy" id="2884022"/>
    <lineage>
        <taxon>Bacteria</taxon>
        <taxon>Bacillati</taxon>
        <taxon>Actinomycetota</taxon>
        <taxon>Thermoleophilia</taxon>
        <taxon>Solirubrobacterales</taxon>
        <taxon>Capillimicrobiaceae</taxon>
        <taxon>Capillimicrobium</taxon>
    </lineage>
</organism>
<sequence>MRRPLLPSVLVAAAIGVVYLAVAPASADLAAAVFRSHLFAEHGFVVVNTAWYGGHNVPAYSMVMPPLGALVGPRVAAALACVAAAALFSLLVERAYGRRAAMIGGLWFAAGVSVQLLTGRIPFLLGVPFALGALLAAQRGRVRLAVGLAVVTPLASPVAGAFLALAGAAWAIGSRRRLGVWIAAAALVPVAVMTAIFPEGGTEPFVASAFWPALAALVAVAFALPRGQGVLRAGAIIYAGAVIACFAIPTAVGGNVTRLAALTLGPIAACILWPQRRWLLAAIAVPLLYWQLMPPIRDVVVVAGDPSTQASYYTPLIERLEKERGQLRVEVPFTRAHWEAAHLASHVPLARGWERQLDRELNGLFYSDKPLTSARYTEWLHENAVTFVALPDVGLDGSARQEAALIRAGLPVLHQVWSNANWKLYRVGGVDRSRARDTDADSFEVRATAPGSTVVRVRFSPHWAVVSGAGCVSEGPGGFTRVRALTAGTIQVAARVDLARALFRRTGERCDEK</sequence>
<dbReference type="KEGG" id="sbae:DSM104329_00326"/>